<dbReference type="AlphaFoldDB" id="Q9A7C4"/>
<dbReference type="Gene3D" id="2.40.160.210">
    <property type="entry name" value="Acyl-CoA thioesterase, double hotdog domain"/>
    <property type="match status" value="1"/>
</dbReference>
<dbReference type="SMR" id="Q9A7C4"/>
<feature type="region of interest" description="Disordered" evidence="1">
    <location>
        <begin position="14"/>
        <end position="61"/>
    </location>
</feature>
<dbReference type="InterPro" id="IPR029069">
    <property type="entry name" value="HotDog_dom_sf"/>
</dbReference>
<dbReference type="PATRIC" id="fig|190650.5.peg.1819"/>
<dbReference type="InterPro" id="IPR049450">
    <property type="entry name" value="ACOT8-like_C"/>
</dbReference>
<dbReference type="CDD" id="cd03440">
    <property type="entry name" value="hot_dog"/>
    <property type="match status" value="1"/>
</dbReference>
<dbReference type="SUPFAM" id="SSF54637">
    <property type="entry name" value="Thioesterase/thiol ester dehydrase-isomerase"/>
    <property type="match status" value="2"/>
</dbReference>
<evidence type="ECO:0000313" key="4">
    <source>
        <dbReference type="EMBL" id="AAK23776.1"/>
    </source>
</evidence>
<gene>
    <name evidence="4" type="ordered locus">CC_1800</name>
</gene>
<dbReference type="InterPro" id="IPR049449">
    <property type="entry name" value="TesB_ACOT8-like_N"/>
</dbReference>
<evidence type="ECO:0008006" key="6">
    <source>
        <dbReference type="Google" id="ProtNLM"/>
    </source>
</evidence>
<dbReference type="BioCyc" id="CAULO:CC1800-MONOMER"/>
<dbReference type="EMBL" id="AE005673">
    <property type="protein sequence ID" value="AAK23776.1"/>
    <property type="molecule type" value="Genomic_DNA"/>
</dbReference>
<evidence type="ECO:0000259" key="2">
    <source>
        <dbReference type="Pfam" id="PF13622"/>
    </source>
</evidence>
<reference evidence="4 5" key="1">
    <citation type="journal article" date="2001" name="Proc. Natl. Acad. Sci. U.S.A.">
        <title>Complete genome sequence of Caulobacter crescentus.</title>
        <authorList>
            <person name="Nierman W.C."/>
            <person name="Feldblyum T.V."/>
            <person name="Laub M.T."/>
            <person name="Paulsen I.T."/>
            <person name="Nelson K.E."/>
            <person name="Eisen J.A."/>
            <person name="Heidelberg J.F."/>
            <person name="Alley M.R."/>
            <person name="Ohta N."/>
            <person name="Maddock J.R."/>
            <person name="Potocka I."/>
            <person name="Nelson W.C."/>
            <person name="Newton A."/>
            <person name="Stephens C."/>
            <person name="Phadke N.D."/>
            <person name="Ely B."/>
            <person name="DeBoy R.T."/>
            <person name="Dodson R.J."/>
            <person name="Durkin A.S."/>
            <person name="Gwinn M.L."/>
            <person name="Haft D.H."/>
            <person name="Kolonay J.F."/>
            <person name="Smit J."/>
            <person name="Craven M.B."/>
            <person name="Khouri H."/>
            <person name="Shetty J."/>
            <person name="Berry K."/>
            <person name="Utterback T."/>
            <person name="Tran K."/>
            <person name="Wolf A."/>
            <person name="Vamathevan J."/>
            <person name="Ermolaeva M."/>
            <person name="White O."/>
            <person name="Salzberg S.L."/>
            <person name="Venter J.C."/>
            <person name="Shapiro L."/>
            <person name="Fraser C.M."/>
        </authorList>
    </citation>
    <scope>NUCLEOTIDE SEQUENCE [LARGE SCALE GENOMIC DNA]</scope>
    <source>
        <strain evidence="5">ATCC 19089 / CB15</strain>
    </source>
</reference>
<feature type="compositionally biased region" description="Polar residues" evidence="1">
    <location>
        <begin position="39"/>
        <end position="51"/>
    </location>
</feature>
<evidence type="ECO:0000259" key="3">
    <source>
        <dbReference type="Pfam" id="PF20789"/>
    </source>
</evidence>
<dbReference type="Pfam" id="PF20789">
    <property type="entry name" value="4HBT_3C"/>
    <property type="match status" value="1"/>
</dbReference>
<feature type="domain" description="Acyl-CoA thioesterase-like N-terminal HotDog" evidence="2">
    <location>
        <begin position="82"/>
        <end position="156"/>
    </location>
</feature>
<dbReference type="Proteomes" id="UP000001816">
    <property type="component" value="Chromosome"/>
</dbReference>
<evidence type="ECO:0000313" key="5">
    <source>
        <dbReference type="Proteomes" id="UP000001816"/>
    </source>
</evidence>
<proteinExistence type="predicted"/>
<keyword evidence="5" id="KW-1185">Reference proteome</keyword>
<sequence>MCLLAVDAGAPLIESPGRRMAEPGAPWPWPGRREERQMTDQNASTTPQGASPSRLMRFGATPGSSRQTLIADRRLCVGPPGNVFVFGGVLFGSALAALEDHLQRPVVWSTIQFLGPVRAEDVLALDIEVPSPGRTISQARVTGRVGDREIFLASAALGVRDEPLDHAWDQAPEVPPPEACETAKLWPHGQEPGTLLETLEMRIVPGAFAEVEPTGSLADSGRTVFWVRARQGLPMDISVLALFGDFTPYALSKALGGGLGGVSLDNTLRVLRRVETDWILCDARIQGIRSGFAHGDIRLFARTGELMAVGGQSMNAWPPRAKA</sequence>
<dbReference type="CDD" id="cd03444">
    <property type="entry name" value="Thioesterase_II_repeat1"/>
    <property type="match status" value="1"/>
</dbReference>
<accession>Q9A7C4</accession>
<dbReference type="STRING" id="190650.CC_1800"/>
<organism evidence="4 5">
    <name type="scientific">Caulobacter vibrioides (strain ATCC 19089 / CIP 103742 / CB 15)</name>
    <name type="common">Caulobacter crescentus</name>
    <dbReference type="NCBI Taxonomy" id="190650"/>
    <lineage>
        <taxon>Bacteria</taxon>
        <taxon>Pseudomonadati</taxon>
        <taxon>Pseudomonadota</taxon>
        <taxon>Alphaproteobacteria</taxon>
        <taxon>Caulobacterales</taxon>
        <taxon>Caulobacteraceae</taxon>
        <taxon>Caulobacter</taxon>
    </lineage>
</organism>
<name>Q9A7C4_CAUVC</name>
<dbReference type="Pfam" id="PF13622">
    <property type="entry name" value="4HBT_3"/>
    <property type="match status" value="1"/>
</dbReference>
<dbReference type="HOGENOM" id="CLU_074529_0_0_5"/>
<feature type="domain" description="Acyl-CoA thioesterase-like C-terminal" evidence="3">
    <location>
        <begin position="177"/>
        <end position="313"/>
    </location>
</feature>
<dbReference type="EnsemblBacteria" id="AAK23776">
    <property type="protein sequence ID" value="AAK23776"/>
    <property type="gene ID" value="CC_1800"/>
</dbReference>
<dbReference type="PIR" id="D87472">
    <property type="entry name" value="D87472"/>
</dbReference>
<protein>
    <recommendedName>
        <fullName evidence="6">Acyl-CoA thioesterase</fullName>
    </recommendedName>
</protein>
<dbReference type="KEGG" id="ccr:CC_1800"/>
<evidence type="ECO:0000256" key="1">
    <source>
        <dbReference type="SAM" id="MobiDB-lite"/>
    </source>
</evidence>
<dbReference type="InterPro" id="IPR042171">
    <property type="entry name" value="Acyl-CoA_hotdog"/>
</dbReference>
<dbReference type="eggNOG" id="COG1946">
    <property type="taxonomic scope" value="Bacteria"/>
</dbReference>